<feature type="transmembrane region" description="Helical" evidence="1">
    <location>
        <begin position="36"/>
        <end position="56"/>
    </location>
</feature>
<evidence type="ECO:0000256" key="1">
    <source>
        <dbReference type="SAM" id="Phobius"/>
    </source>
</evidence>
<feature type="transmembrane region" description="Helical" evidence="1">
    <location>
        <begin position="6"/>
        <end position="24"/>
    </location>
</feature>
<evidence type="ECO:0008006" key="4">
    <source>
        <dbReference type="Google" id="ProtNLM"/>
    </source>
</evidence>
<dbReference type="Proteomes" id="UP001431217">
    <property type="component" value="Unassembled WGS sequence"/>
</dbReference>
<sequence length="99" mass="9193">MDIVGLLVNAVAGAVGGGATGKAMKEKGLGTMGDTIVGLIGGIGGGALMQQLGFLANTAQSAGFDVGALAGQLVGGGVAGAILTAIVGMAKNAAAKRPG</sequence>
<comment type="caution">
    <text evidence="2">The sequence shown here is derived from an EMBL/GenBank/DDBJ whole genome shotgun (WGS) entry which is preliminary data.</text>
</comment>
<organism evidence="2 3">
    <name type="scientific">Luteimonas galliterrae</name>
    <dbReference type="NCBI Taxonomy" id="2940486"/>
    <lineage>
        <taxon>Bacteria</taxon>
        <taxon>Pseudomonadati</taxon>
        <taxon>Pseudomonadota</taxon>
        <taxon>Gammaproteobacteria</taxon>
        <taxon>Lysobacterales</taxon>
        <taxon>Lysobacteraceae</taxon>
        <taxon>Luteimonas</taxon>
    </lineage>
</organism>
<keyword evidence="1" id="KW-0812">Transmembrane</keyword>
<keyword evidence="3" id="KW-1185">Reference proteome</keyword>
<gene>
    <name evidence="2" type="ORF">M2650_11245</name>
</gene>
<evidence type="ECO:0000313" key="2">
    <source>
        <dbReference type="EMBL" id="MCL1635199.1"/>
    </source>
</evidence>
<feature type="transmembrane region" description="Helical" evidence="1">
    <location>
        <begin position="68"/>
        <end position="90"/>
    </location>
</feature>
<reference evidence="2 3" key="1">
    <citation type="submission" date="2022-05" db="EMBL/GenBank/DDBJ databases">
        <title>Luteimonas sp. SX5, whole genome shotgun sequencing project.</title>
        <authorList>
            <person name="Zhao G."/>
            <person name="Shen L."/>
        </authorList>
    </citation>
    <scope>NUCLEOTIDE SEQUENCE [LARGE SCALE GENOMIC DNA]</scope>
    <source>
        <strain evidence="2 3">SX5</strain>
    </source>
</reference>
<evidence type="ECO:0000313" key="3">
    <source>
        <dbReference type="Proteomes" id="UP001431217"/>
    </source>
</evidence>
<dbReference type="EMBL" id="JAMBEP010000002">
    <property type="protein sequence ID" value="MCL1635199.1"/>
    <property type="molecule type" value="Genomic_DNA"/>
</dbReference>
<accession>A0ABT0MK09</accession>
<keyword evidence="1" id="KW-1133">Transmembrane helix</keyword>
<name>A0ABT0MK09_9GAMM</name>
<proteinExistence type="predicted"/>
<dbReference type="RefSeq" id="WP_249474578.1">
    <property type="nucleotide sequence ID" value="NZ_JAMBEP010000002.1"/>
</dbReference>
<protein>
    <recommendedName>
        <fullName evidence="4">DNA methyltransferase</fullName>
    </recommendedName>
</protein>
<keyword evidence="1" id="KW-0472">Membrane</keyword>